<dbReference type="PANTHER" id="PTHR13465:SF2">
    <property type="entry name" value="PHAGOSOME ASSEMBLY FACTOR 1"/>
    <property type="match status" value="1"/>
</dbReference>
<dbReference type="Proteomes" id="UP000267251">
    <property type="component" value="Unassembled WGS sequence"/>
</dbReference>
<evidence type="ECO:0000256" key="1">
    <source>
        <dbReference type="ARBA" id="ARBA00024339"/>
    </source>
</evidence>
<protein>
    <submittedName>
        <fullName evidence="2">Uncharacterized protein</fullName>
    </submittedName>
</protein>
<feature type="non-terminal residue" evidence="2">
    <location>
        <position position="1"/>
    </location>
</feature>
<dbReference type="InterPro" id="IPR005373">
    <property type="entry name" value="PHAF1"/>
</dbReference>
<keyword evidence="3" id="KW-1185">Reference proteome</keyword>
<dbReference type="OrthoDB" id="411211at2759"/>
<comment type="similarity">
    <text evidence="1">Belongs to the PHAF1 family.</text>
</comment>
<sequence length="293" mass="32960">LAISPGKALGPFALGASLNHVIALIETSPAQMPTMTLTYDDTSPLDEDIRVEVREIGIVLLFDPKAQRLRTIEVCDFEQLILTYDEAYLRNDKVVPTFVLIYKLFGPTFPGSFDPDALSYELHYPGITFTFPIPQQHAEQYTQPGAVPMEFPDGTTPVCSKFHIYSPLPASAWSSSTASIITPYLYAPLTPMAQKDCCSAWPIRFGETYAQDLITELGQPEGVWTKQEDKMRIHHLESSQEEGQVKDYFYNYFSLGLDLLIDGHTHLCKKAIVHGNFPGHSEFDRYVKCPWSL</sequence>
<organism evidence="2 3">
    <name type="scientific">Piptocephalis cylindrospora</name>
    <dbReference type="NCBI Taxonomy" id="1907219"/>
    <lineage>
        <taxon>Eukaryota</taxon>
        <taxon>Fungi</taxon>
        <taxon>Fungi incertae sedis</taxon>
        <taxon>Zoopagomycota</taxon>
        <taxon>Zoopagomycotina</taxon>
        <taxon>Zoopagomycetes</taxon>
        <taxon>Zoopagales</taxon>
        <taxon>Piptocephalidaceae</taxon>
        <taxon>Piptocephalis</taxon>
    </lineage>
</organism>
<accession>A0A4P9Y6B4</accession>
<gene>
    <name evidence="2" type="ORF">BJ684DRAFT_4353</name>
</gene>
<proteinExistence type="inferred from homology"/>
<dbReference type="EMBL" id="KZ987860">
    <property type="protein sequence ID" value="RKP14264.1"/>
    <property type="molecule type" value="Genomic_DNA"/>
</dbReference>
<dbReference type="AlphaFoldDB" id="A0A4P9Y6B4"/>
<evidence type="ECO:0000313" key="2">
    <source>
        <dbReference type="EMBL" id="RKP14264.1"/>
    </source>
</evidence>
<reference evidence="3" key="1">
    <citation type="journal article" date="2018" name="Nat. Microbiol.">
        <title>Leveraging single-cell genomics to expand the fungal tree of life.</title>
        <authorList>
            <person name="Ahrendt S.R."/>
            <person name="Quandt C.A."/>
            <person name="Ciobanu D."/>
            <person name="Clum A."/>
            <person name="Salamov A."/>
            <person name="Andreopoulos B."/>
            <person name="Cheng J.F."/>
            <person name="Woyke T."/>
            <person name="Pelin A."/>
            <person name="Henrissat B."/>
            <person name="Reynolds N.K."/>
            <person name="Benny G.L."/>
            <person name="Smith M.E."/>
            <person name="James T.Y."/>
            <person name="Grigoriev I.V."/>
        </authorList>
    </citation>
    <scope>NUCLEOTIDE SEQUENCE [LARGE SCALE GENOMIC DNA]</scope>
</reference>
<dbReference type="InterPro" id="IPR039156">
    <property type="entry name" value="PHAF1/BROMI"/>
</dbReference>
<evidence type="ECO:0000313" key="3">
    <source>
        <dbReference type="Proteomes" id="UP000267251"/>
    </source>
</evidence>
<dbReference type="Pfam" id="PF03676">
    <property type="entry name" value="PHAF1"/>
    <property type="match status" value="1"/>
</dbReference>
<dbReference type="PANTHER" id="PTHR13465">
    <property type="entry name" value="UPF0183 PROTEIN"/>
    <property type="match status" value="1"/>
</dbReference>
<feature type="non-terminal residue" evidence="2">
    <location>
        <position position="293"/>
    </location>
</feature>
<name>A0A4P9Y6B4_9FUNG</name>